<dbReference type="EMBL" id="CP059733">
    <property type="protein sequence ID" value="WDE03062.1"/>
    <property type="molecule type" value="Genomic_DNA"/>
</dbReference>
<keyword evidence="3" id="KW-1185">Reference proteome</keyword>
<dbReference type="Proteomes" id="UP000032352">
    <property type="component" value="Chromosome"/>
</dbReference>
<feature type="chain" id="PRO_5041926481" description="SCP domain-containing protein" evidence="1">
    <location>
        <begin position="28"/>
        <end position="169"/>
    </location>
</feature>
<dbReference type="AlphaFoldDB" id="A0AAE9Z0P3"/>
<evidence type="ECO:0000313" key="3">
    <source>
        <dbReference type="Proteomes" id="UP000032352"/>
    </source>
</evidence>
<reference evidence="2 3" key="1">
    <citation type="journal article" date="2015" name="Genome Announc.">
        <title>Draft Genome Sequences of Marine Isolates of Thalassomonas viridans and Thalassomonas actiniarum.</title>
        <authorList>
            <person name="Olonade I."/>
            <person name="van Zyl L.J."/>
            <person name="Trindade M."/>
        </authorList>
    </citation>
    <scope>NUCLEOTIDE SEQUENCE [LARGE SCALE GENOMIC DNA]</scope>
    <source>
        <strain evidence="2 3">XOM25</strain>
    </source>
</reference>
<dbReference type="KEGG" id="tvd:SG34_016685"/>
<name>A0AAE9Z0P3_9GAMM</name>
<evidence type="ECO:0000256" key="1">
    <source>
        <dbReference type="SAM" id="SignalP"/>
    </source>
</evidence>
<evidence type="ECO:0008006" key="4">
    <source>
        <dbReference type="Google" id="ProtNLM"/>
    </source>
</evidence>
<sequence>MFNHTCKKMALSLTLAMAGLFAGSAAASNLTPPPMPFFPPDDVVTKGEFNQLVTDVYNYLQLELRPAMIAAQERADQLVPSGMVFMFTNQCPDGWQVNHTLNERLARGTDTMGEIGSQGGNTSHSHGLVAEKYKHNYARSWSHLFLTSPTTGSTDSRPPYTKVMYCTKL</sequence>
<evidence type="ECO:0000313" key="2">
    <source>
        <dbReference type="EMBL" id="WDE03062.1"/>
    </source>
</evidence>
<feature type="signal peptide" evidence="1">
    <location>
        <begin position="1"/>
        <end position="27"/>
    </location>
</feature>
<dbReference type="RefSeq" id="WP_044840833.1">
    <property type="nucleotide sequence ID" value="NZ_CP059733.1"/>
</dbReference>
<gene>
    <name evidence="2" type="ORF">SG34_016685</name>
</gene>
<proteinExistence type="predicted"/>
<reference evidence="2 3" key="2">
    <citation type="journal article" date="2022" name="Mar. Drugs">
        <title>Bioassay-Guided Fractionation Leads to the Detection of Cholic Acid Generated by the Rare Thalassomonas sp.</title>
        <authorList>
            <person name="Pheiffer F."/>
            <person name="Schneider Y.K."/>
            <person name="Hansen E.H."/>
            <person name="Andersen J.H."/>
            <person name="Isaksson J."/>
            <person name="Busche T."/>
            <person name="R C."/>
            <person name="Kalinowski J."/>
            <person name="Zyl L.V."/>
            <person name="Trindade M."/>
        </authorList>
    </citation>
    <scope>NUCLEOTIDE SEQUENCE [LARGE SCALE GENOMIC DNA]</scope>
    <source>
        <strain evidence="2 3">XOM25</strain>
    </source>
</reference>
<accession>A0AAE9Z0P3</accession>
<protein>
    <recommendedName>
        <fullName evidence="4">SCP domain-containing protein</fullName>
    </recommendedName>
</protein>
<organism evidence="2 3">
    <name type="scientific">Thalassomonas viridans</name>
    <dbReference type="NCBI Taxonomy" id="137584"/>
    <lineage>
        <taxon>Bacteria</taxon>
        <taxon>Pseudomonadati</taxon>
        <taxon>Pseudomonadota</taxon>
        <taxon>Gammaproteobacteria</taxon>
        <taxon>Alteromonadales</taxon>
        <taxon>Colwelliaceae</taxon>
        <taxon>Thalassomonas</taxon>
    </lineage>
</organism>
<keyword evidence="1" id="KW-0732">Signal</keyword>